<feature type="domain" description="DUF7793" evidence="1">
    <location>
        <begin position="16"/>
        <end position="126"/>
    </location>
</feature>
<comment type="caution">
    <text evidence="2">The sequence shown here is derived from an EMBL/GenBank/DDBJ whole genome shotgun (WGS) entry which is preliminary data.</text>
</comment>
<protein>
    <recommendedName>
        <fullName evidence="1">DUF7793 domain-containing protein</fullName>
    </recommendedName>
</protein>
<dbReference type="Pfam" id="PF25056">
    <property type="entry name" value="DUF7793"/>
    <property type="match status" value="1"/>
</dbReference>
<dbReference type="Proteomes" id="UP000479043">
    <property type="component" value="Unassembled WGS sequence"/>
</dbReference>
<name>A0A6L8LST0_9RHOB</name>
<dbReference type="Gene3D" id="3.40.1680.10">
    <property type="entry name" value="yp_829618.1 domain like"/>
    <property type="match status" value="1"/>
</dbReference>
<reference evidence="2 3" key="1">
    <citation type="submission" date="2020-01" db="EMBL/GenBank/DDBJ databases">
        <authorList>
            <person name="Chen S."/>
        </authorList>
    </citation>
    <scope>NUCLEOTIDE SEQUENCE [LARGE SCALE GENOMIC DNA]</scope>
    <source>
        <strain evidence="2 3">GS-10</strain>
    </source>
</reference>
<organism evidence="2 3">
    <name type="scientific">Thalassovita mangrovi</name>
    <dbReference type="NCBI Taxonomy" id="2692236"/>
    <lineage>
        <taxon>Bacteria</taxon>
        <taxon>Pseudomonadati</taxon>
        <taxon>Pseudomonadota</taxon>
        <taxon>Alphaproteobacteria</taxon>
        <taxon>Rhodobacterales</taxon>
        <taxon>Roseobacteraceae</taxon>
        <taxon>Thalassovita</taxon>
    </lineage>
</organism>
<proteinExistence type="predicted"/>
<dbReference type="RefSeq" id="WP_160974060.1">
    <property type="nucleotide sequence ID" value="NZ_WWEN01000005.1"/>
</dbReference>
<sequence length="127" mass="14118">MKEKRITTKTAVLTLTEDGIVRVSSPPDVVDTLATAQENARAFEKLCRGKKCPVLIYITATRGEPQEVRRFYSDLSLTIPVAASALVVSTPVSKVIGSFYIGINRPHHPIKLFTSETEAVEWLKQYL</sequence>
<dbReference type="EMBL" id="WWEN01000005">
    <property type="protein sequence ID" value="MYM56219.1"/>
    <property type="molecule type" value="Genomic_DNA"/>
</dbReference>
<accession>A0A6L8LST0</accession>
<dbReference type="Gene3D" id="3.40.970.30">
    <property type="entry name" value="yp_829618.1 like domains"/>
    <property type="match status" value="1"/>
</dbReference>
<evidence type="ECO:0000313" key="3">
    <source>
        <dbReference type="Proteomes" id="UP000479043"/>
    </source>
</evidence>
<evidence type="ECO:0000313" key="2">
    <source>
        <dbReference type="EMBL" id="MYM56219.1"/>
    </source>
</evidence>
<evidence type="ECO:0000259" key="1">
    <source>
        <dbReference type="Pfam" id="PF25056"/>
    </source>
</evidence>
<gene>
    <name evidence="2" type="ORF">GR167_12955</name>
</gene>
<dbReference type="AlphaFoldDB" id="A0A6L8LST0"/>
<dbReference type="InterPro" id="IPR056695">
    <property type="entry name" value="DUF7793"/>
</dbReference>
<keyword evidence="3" id="KW-1185">Reference proteome</keyword>